<dbReference type="EMBL" id="CP120863">
    <property type="protein sequence ID" value="WFE91591.1"/>
    <property type="molecule type" value="Genomic_DNA"/>
</dbReference>
<name>A0ABY8F8C8_9HYPH</name>
<keyword evidence="1" id="KW-1133">Transmembrane helix</keyword>
<accession>A0ABY8F8C8</accession>
<sequence length="272" mass="30174">MLAKRMLFLIANLSWPFFANVVFFNRCRLWFAVSTFVLLLMLFGANDVFFAAYYIQEYSITLALIALALACYSSVLAWKQVEEARLSRPTVYAAFAVIILFGASSFWLFDYPDSDRIHFTGLMPVMAPGDVAITGRPEDIHSGQFVRFTGRDDRNKLGFVVAKNVTVFGVADNLPSFCDDTGCFRLNSICPLEKARIDESAIARFNTGRGVFAVSSFELDALDEESGLEVFRHFFVEDAVTGVVTGVAKAAGFITRITPINELIDSHCETGA</sequence>
<evidence type="ECO:0000256" key="1">
    <source>
        <dbReference type="SAM" id="Phobius"/>
    </source>
</evidence>
<feature type="transmembrane region" description="Helical" evidence="1">
    <location>
        <begin position="6"/>
        <end position="24"/>
    </location>
</feature>
<gene>
    <name evidence="2" type="ORF">K1718_09595</name>
</gene>
<protein>
    <submittedName>
        <fullName evidence="2">Uncharacterized protein</fullName>
    </submittedName>
</protein>
<evidence type="ECO:0000313" key="2">
    <source>
        <dbReference type="EMBL" id="WFE91591.1"/>
    </source>
</evidence>
<feature type="transmembrane region" description="Helical" evidence="1">
    <location>
        <begin position="31"/>
        <end position="54"/>
    </location>
</feature>
<keyword evidence="1" id="KW-0812">Transmembrane</keyword>
<evidence type="ECO:0000313" key="3">
    <source>
        <dbReference type="Proteomes" id="UP001209803"/>
    </source>
</evidence>
<feature type="transmembrane region" description="Helical" evidence="1">
    <location>
        <begin position="90"/>
        <end position="109"/>
    </location>
</feature>
<keyword evidence="1" id="KW-0472">Membrane</keyword>
<keyword evidence="3" id="KW-1185">Reference proteome</keyword>
<proteinExistence type="predicted"/>
<reference evidence="2 3" key="1">
    <citation type="submission" date="2023-03" db="EMBL/GenBank/DDBJ databases">
        <title>Roseibium porphyridii sp. nov. and Roseibium rhodosorbium sp. nov. isolated from marine algae, Porphyridium cruentum and Rhodosorus marinus, respectively.</title>
        <authorList>
            <person name="Lee M.W."/>
            <person name="Choi B.J."/>
            <person name="Lee J.K."/>
            <person name="Choi D.G."/>
            <person name="Baek J.H."/>
            <person name="Bayburt H."/>
            <person name="Kim J.M."/>
            <person name="Han D.M."/>
            <person name="Kim K.H."/>
            <person name="Jeon C.O."/>
        </authorList>
    </citation>
    <scope>NUCLEOTIDE SEQUENCE [LARGE SCALE GENOMIC DNA]</scope>
    <source>
        <strain evidence="2 3">KMA01</strain>
    </source>
</reference>
<dbReference type="Proteomes" id="UP001209803">
    <property type="component" value="Chromosome"/>
</dbReference>
<feature type="transmembrane region" description="Helical" evidence="1">
    <location>
        <begin position="60"/>
        <end position="78"/>
    </location>
</feature>
<dbReference type="RefSeq" id="WP_265684114.1">
    <property type="nucleotide sequence ID" value="NZ_CP120863.1"/>
</dbReference>
<organism evidence="2 3">
    <name type="scientific">Roseibium porphyridii</name>
    <dbReference type="NCBI Taxonomy" id="2866279"/>
    <lineage>
        <taxon>Bacteria</taxon>
        <taxon>Pseudomonadati</taxon>
        <taxon>Pseudomonadota</taxon>
        <taxon>Alphaproteobacteria</taxon>
        <taxon>Hyphomicrobiales</taxon>
        <taxon>Stappiaceae</taxon>
        <taxon>Roseibium</taxon>
    </lineage>
</organism>